<reference evidence="2 3" key="1">
    <citation type="submission" date="2020-07" db="EMBL/GenBank/DDBJ databases">
        <title>Sequencing the genomes of 1000 actinobacteria strains.</title>
        <authorList>
            <person name="Klenk H.-P."/>
        </authorList>
    </citation>
    <scope>NUCLEOTIDE SEQUENCE [LARGE SCALE GENOMIC DNA]</scope>
    <source>
        <strain evidence="2 3">DSM 44749</strain>
    </source>
</reference>
<evidence type="ECO:0008006" key="4">
    <source>
        <dbReference type="Google" id="ProtNLM"/>
    </source>
</evidence>
<evidence type="ECO:0000313" key="3">
    <source>
        <dbReference type="Proteomes" id="UP000549695"/>
    </source>
</evidence>
<dbReference type="AlphaFoldDB" id="A0A852W397"/>
<keyword evidence="1" id="KW-1133">Transmembrane helix</keyword>
<evidence type="ECO:0000313" key="2">
    <source>
        <dbReference type="EMBL" id="NYG00426.1"/>
    </source>
</evidence>
<keyword evidence="3" id="KW-1185">Reference proteome</keyword>
<comment type="caution">
    <text evidence="2">The sequence shown here is derived from an EMBL/GenBank/DDBJ whole genome shotgun (WGS) entry which is preliminary data.</text>
</comment>
<feature type="transmembrane region" description="Helical" evidence="1">
    <location>
        <begin position="53"/>
        <end position="70"/>
    </location>
</feature>
<protein>
    <recommendedName>
        <fullName evidence="4">DUF3093 family protein</fullName>
    </recommendedName>
</protein>
<feature type="transmembrane region" description="Helical" evidence="1">
    <location>
        <begin position="26"/>
        <end position="47"/>
    </location>
</feature>
<dbReference type="EMBL" id="JACCCZ010000001">
    <property type="protein sequence ID" value="NYG00426.1"/>
    <property type="molecule type" value="Genomic_DNA"/>
</dbReference>
<keyword evidence="1" id="KW-0472">Membrane</keyword>
<dbReference type="GeneID" id="98050531"/>
<organism evidence="2 3">
    <name type="scientific">Pseudonocardia alni</name>
    <name type="common">Amycolata alni</name>
    <dbReference type="NCBI Taxonomy" id="33907"/>
    <lineage>
        <taxon>Bacteria</taxon>
        <taxon>Bacillati</taxon>
        <taxon>Actinomycetota</taxon>
        <taxon>Actinomycetes</taxon>
        <taxon>Pseudonocardiales</taxon>
        <taxon>Pseudonocardiaceae</taxon>
        <taxon>Pseudonocardia</taxon>
    </lineage>
</organism>
<evidence type="ECO:0000256" key="1">
    <source>
        <dbReference type="SAM" id="Phobius"/>
    </source>
</evidence>
<name>A0A852W397_PSEA5</name>
<gene>
    <name evidence="2" type="ORF">HDA37_000711</name>
</gene>
<keyword evidence="1" id="KW-0812">Transmembrane</keyword>
<dbReference type="Proteomes" id="UP000549695">
    <property type="component" value="Unassembled WGS sequence"/>
</dbReference>
<sequence>MSERVPETDSATAGPAAFDERLSVPVWWYLLAVGLGVLMGAQIHMGYPGLRAWLGYLVMVPLCVGVLWWMGRSRTTVRDGVLISNGRELPLSAAGVTDTVARADKQQAMGPDLDPQAYVLHRAWVGPLVRVQATGRDEPYWVLSTRRPDALRAAIAAQAPHPQQS</sequence>
<accession>A0A852W397</accession>
<dbReference type="InterPro" id="IPR021443">
    <property type="entry name" value="DUF3093"/>
</dbReference>
<dbReference type="Pfam" id="PF11292">
    <property type="entry name" value="DUF3093"/>
    <property type="match status" value="1"/>
</dbReference>
<dbReference type="RefSeq" id="WP_073576993.1">
    <property type="nucleotide sequence ID" value="NZ_BAAAJZ010000005.1"/>
</dbReference>
<proteinExistence type="predicted"/>